<dbReference type="GO" id="GO:0003677">
    <property type="term" value="F:DNA binding"/>
    <property type="evidence" value="ECO:0007669"/>
    <property type="project" value="UniProtKB-KW"/>
</dbReference>
<dbReference type="PANTHER" id="PTHR28680">
    <property type="entry name" value="CENTROMERE PROTEIN X"/>
    <property type="match status" value="1"/>
</dbReference>
<evidence type="ECO:0000313" key="8">
    <source>
        <dbReference type="Proteomes" id="UP001211065"/>
    </source>
</evidence>
<evidence type="ECO:0000256" key="1">
    <source>
        <dbReference type="ARBA" id="ARBA00004123"/>
    </source>
</evidence>
<dbReference type="GO" id="GO:0051382">
    <property type="term" value="P:kinetochore assembly"/>
    <property type="evidence" value="ECO:0007669"/>
    <property type="project" value="InterPro"/>
</dbReference>
<dbReference type="Proteomes" id="UP001211065">
    <property type="component" value="Unassembled WGS sequence"/>
</dbReference>
<proteinExistence type="inferred from homology"/>
<dbReference type="GO" id="GO:0071821">
    <property type="term" value="C:FANCM-MHF complex"/>
    <property type="evidence" value="ECO:0007669"/>
    <property type="project" value="TreeGrafter"/>
</dbReference>
<evidence type="ECO:0000256" key="3">
    <source>
        <dbReference type="ARBA" id="ARBA00022763"/>
    </source>
</evidence>
<evidence type="ECO:0000256" key="5">
    <source>
        <dbReference type="ARBA" id="ARBA00023204"/>
    </source>
</evidence>
<evidence type="ECO:0000256" key="2">
    <source>
        <dbReference type="ARBA" id="ARBA00009359"/>
    </source>
</evidence>
<comment type="caution">
    <text evidence="7">The sequence shown here is derived from an EMBL/GenBank/DDBJ whole genome shotgun (WGS) entry which is preliminary data.</text>
</comment>
<dbReference type="PANTHER" id="PTHR28680:SF1">
    <property type="entry name" value="CENTROMERE PROTEIN X"/>
    <property type="match status" value="1"/>
</dbReference>
<organism evidence="7 8">
    <name type="scientific">Clydaea vesicula</name>
    <dbReference type="NCBI Taxonomy" id="447962"/>
    <lineage>
        <taxon>Eukaryota</taxon>
        <taxon>Fungi</taxon>
        <taxon>Fungi incertae sedis</taxon>
        <taxon>Chytridiomycota</taxon>
        <taxon>Chytridiomycota incertae sedis</taxon>
        <taxon>Chytridiomycetes</taxon>
        <taxon>Lobulomycetales</taxon>
        <taxon>Lobulomycetaceae</taxon>
        <taxon>Clydaea</taxon>
    </lineage>
</organism>
<dbReference type="Pfam" id="PF09415">
    <property type="entry name" value="CENP-X"/>
    <property type="match status" value="1"/>
</dbReference>
<dbReference type="GO" id="GO:0000712">
    <property type="term" value="P:resolution of meiotic recombination intermediates"/>
    <property type="evidence" value="ECO:0007669"/>
    <property type="project" value="TreeGrafter"/>
</dbReference>
<dbReference type="CDD" id="cd22921">
    <property type="entry name" value="HFD_CENP-X"/>
    <property type="match status" value="1"/>
</dbReference>
<dbReference type="Gene3D" id="6.10.130.30">
    <property type="match status" value="1"/>
</dbReference>
<reference evidence="7" key="1">
    <citation type="submission" date="2020-05" db="EMBL/GenBank/DDBJ databases">
        <title>Phylogenomic resolution of chytrid fungi.</title>
        <authorList>
            <person name="Stajich J.E."/>
            <person name="Amses K."/>
            <person name="Simmons R."/>
            <person name="Seto K."/>
            <person name="Myers J."/>
            <person name="Bonds A."/>
            <person name="Quandt C.A."/>
            <person name="Barry K."/>
            <person name="Liu P."/>
            <person name="Grigoriev I."/>
            <person name="Longcore J.E."/>
            <person name="James T.Y."/>
        </authorList>
    </citation>
    <scope>NUCLEOTIDE SEQUENCE</scope>
    <source>
        <strain evidence="7">JEL0476</strain>
    </source>
</reference>
<gene>
    <name evidence="7" type="ORF">HK099_006406</name>
</gene>
<dbReference type="GO" id="GO:0031297">
    <property type="term" value="P:replication fork processing"/>
    <property type="evidence" value="ECO:0007669"/>
    <property type="project" value="TreeGrafter"/>
</dbReference>
<keyword evidence="3" id="KW-0227">DNA damage</keyword>
<evidence type="ECO:0008006" key="9">
    <source>
        <dbReference type="Google" id="ProtNLM"/>
    </source>
</evidence>
<evidence type="ECO:0000313" key="7">
    <source>
        <dbReference type="EMBL" id="KAJ3225685.1"/>
    </source>
</evidence>
<keyword evidence="4" id="KW-0238">DNA-binding</keyword>
<keyword evidence="8" id="KW-1185">Reference proteome</keyword>
<comment type="subcellular location">
    <subcellularLocation>
        <location evidence="1">Nucleus</location>
    </subcellularLocation>
</comment>
<sequence length="85" mass="9737">MDINFLKVETVYAILKTKFKDETLKVNKEAISISSLYMSIFITEAIIQSTKKSKLSNELVHKADIPVVDTEHLEKILPQLLLDFN</sequence>
<name>A0AAD5U687_9FUNG</name>
<evidence type="ECO:0000256" key="4">
    <source>
        <dbReference type="ARBA" id="ARBA00023125"/>
    </source>
</evidence>
<dbReference type="InterPro" id="IPR018552">
    <property type="entry name" value="CENP-X"/>
</dbReference>
<evidence type="ECO:0000256" key="6">
    <source>
        <dbReference type="ARBA" id="ARBA00023242"/>
    </source>
</evidence>
<keyword evidence="5" id="KW-0234">DNA repair</keyword>
<dbReference type="AlphaFoldDB" id="A0AAD5U687"/>
<dbReference type="GO" id="GO:0006281">
    <property type="term" value="P:DNA repair"/>
    <property type="evidence" value="ECO:0007669"/>
    <property type="project" value="UniProtKB-KW"/>
</dbReference>
<comment type="similarity">
    <text evidence="2">Belongs to the CENP-X/MHF2 family.</text>
</comment>
<dbReference type="EMBL" id="JADGJW010000055">
    <property type="protein sequence ID" value="KAJ3225685.1"/>
    <property type="molecule type" value="Genomic_DNA"/>
</dbReference>
<protein>
    <recommendedName>
        <fullName evidence="9">Centromere protein X</fullName>
    </recommendedName>
</protein>
<accession>A0AAD5U687</accession>
<keyword evidence="6" id="KW-0539">Nucleus</keyword>